<proteinExistence type="predicted"/>
<gene>
    <name evidence="3" type="ORF">AMECASPLE_003537</name>
</gene>
<accession>A0ABV1A606</accession>
<organism evidence="3 4">
    <name type="scientific">Ameca splendens</name>
    <dbReference type="NCBI Taxonomy" id="208324"/>
    <lineage>
        <taxon>Eukaryota</taxon>
        <taxon>Metazoa</taxon>
        <taxon>Chordata</taxon>
        <taxon>Craniata</taxon>
        <taxon>Vertebrata</taxon>
        <taxon>Euteleostomi</taxon>
        <taxon>Actinopterygii</taxon>
        <taxon>Neopterygii</taxon>
        <taxon>Teleostei</taxon>
        <taxon>Neoteleostei</taxon>
        <taxon>Acanthomorphata</taxon>
        <taxon>Ovalentaria</taxon>
        <taxon>Atherinomorphae</taxon>
        <taxon>Cyprinodontiformes</taxon>
        <taxon>Goodeidae</taxon>
        <taxon>Ameca</taxon>
    </lineage>
</organism>
<dbReference type="Proteomes" id="UP001469553">
    <property type="component" value="Unassembled WGS sequence"/>
</dbReference>
<protein>
    <submittedName>
        <fullName evidence="3">Uncharacterized protein</fullName>
    </submittedName>
</protein>
<evidence type="ECO:0000313" key="3">
    <source>
        <dbReference type="EMBL" id="MEQ2313594.1"/>
    </source>
</evidence>
<feature type="compositionally biased region" description="Basic and acidic residues" evidence="1">
    <location>
        <begin position="81"/>
        <end position="93"/>
    </location>
</feature>
<evidence type="ECO:0000256" key="1">
    <source>
        <dbReference type="SAM" id="MobiDB-lite"/>
    </source>
</evidence>
<keyword evidence="2" id="KW-1133">Transmembrane helix</keyword>
<keyword evidence="2" id="KW-0812">Transmembrane</keyword>
<feature type="compositionally biased region" description="Low complexity" evidence="1">
    <location>
        <begin position="66"/>
        <end position="80"/>
    </location>
</feature>
<dbReference type="EMBL" id="JAHRIP010084780">
    <property type="protein sequence ID" value="MEQ2313594.1"/>
    <property type="molecule type" value="Genomic_DNA"/>
</dbReference>
<keyword evidence="2" id="KW-0472">Membrane</keyword>
<sequence length="139" mass="15544">MKWCYRCLCDFGLQDSGPYCKMTSENFFNLPLNIYIIILGISLFILMLSLIFCCYLFRSRGQKNLSLSSLSPDTSSSSSRESPRRSQASRETRSLQCILAVPWASSRVGCAWNTSQGRCLGGTDPSVDLLLHPALTRDT</sequence>
<comment type="caution">
    <text evidence="3">The sequence shown here is derived from an EMBL/GenBank/DDBJ whole genome shotgun (WGS) entry which is preliminary data.</text>
</comment>
<reference evidence="3 4" key="1">
    <citation type="submission" date="2021-06" db="EMBL/GenBank/DDBJ databases">
        <authorList>
            <person name="Palmer J.M."/>
        </authorList>
    </citation>
    <scope>NUCLEOTIDE SEQUENCE [LARGE SCALE GENOMIC DNA]</scope>
    <source>
        <strain evidence="3 4">AS_MEX2019</strain>
        <tissue evidence="3">Muscle</tissue>
    </source>
</reference>
<feature type="transmembrane region" description="Helical" evidence="2">
    <location>
        <begin position="32"/>
        <end position="57"/>
    </location>
</feature>
<name>A0ABV1A606_9TELE</name>
<feature type="region of interest" description="Disordered" evidence="1">
    <location>
        <begin position="66"/>
        <end position="93"/>
    </location>
</feature>
<evidence type="ECO:0000256" key="2">
    <source>
        <dbReference type="SAM" id="Phobius"/>
    </source>
</evidence>
<evidence type="ECO:0000313" key="4">
    <source>
        <dbReference type="Proteomes" id="UP001469553"/>
    </source>
</evidence>
<keyword evidence="4" id="KW-1185">Reference proteome</keyword>